<keyword evidence="4" id="KW-1185">Reference proteome</keyword>
<dbReference type="Gene3D" id="3.40.630.30">
    <property type="match status" value="2"/>
</dbReference>
<dbReference type="Proteomes" id="UP001239909">
    <property type="component" value="Unassembled WGS sequence"/>
</dbReference>
<protein>
    <recommendedName>
        <fullName evidence="2">N-acetyltransferase domain-containing protein</fullName>
    </recommendedName>
</protein>
<dbReference type="EMBL" id="BSYI01000005">
    <property type="protein sequence ID" value="GMG81647.1"/>
    <property type="molecule type" value="Genomic_DNA"/>
</dbReference>
<reference evidence="3 4" key="1">
    <citation type="submission" date="2023-04" db="EMBL/GenBank/DDBJ databases">
        <title>Marinoamorphus aggregata gen. nov., sp. Nov., isolate from tissue of brittle star Ophioplocus japonicus.</title>
        <authorList>
            <person name="Kawano K."/>
            <person name="Sawayama S."/>
            <person name="Nakagawa S."/>
        </authorList>
    </citation>
    <scope>NUCLEOTIDE SEQUENCE [LARGE SCALE GENOMIC DNA]</scope>
    <source>
        <strain evidence="3 4">NKW23</strain>
    </source>
</reference>
<feature type="domain" description="N-acetyltransferase" evidence="2">
    <location>
        <begin position="44"/>
        <end position="189"/>
    </location>
</feature>
<sequence length="486" mass="52921">MIAPAEAPDVAPLEGWSPPPLPWRRVLGGTSVDVEPLTAETHGAALWQAISADAEGRRWTYRMVGPFADEAAFMAHLRAIEADPAVRYGVYVPKATGRPAGFGALMSMMPAGGSIEIGSIMMAPEIANTTASTEALFLQIDWAFRLGYRRVEWTCDPFNAASMRAAARLGFSYEALFRQAYVSKGHNRDKAVFAIIDREWPAIRAAVRAWLSVENRGADGSQRQPLAAFTAGLLRARAPEPPPAGAESRFGQPLGAPVPGWTVPPPPSRETMTGRFVRLEPLSLDHAAALHAANREDAAGRIWDYLPYGPYADADSYRAWVREVARQPDPLFFALCVGGEPLGVASFLRIAPAAGSIELGHINLSPRLQRTPAATEAFSMMIAWAFRHGYRRFEWKCNAANRGSRRAAQRLGLSYEGVFRQATISKGCNRDTAWFAAIDSEWPALEAAHAAWLAPGNFDADGRQRQSLSTLTAPLLARFDPALADL</sequence>
<accession>A0ABQ6LE76</accession>
<evidence type="ECO:0000259" key="2">
    <source>
        <dbReference type="PROSITE" id="PS51186"/>
    </source>
</evidence>
<dbReference type="PROSITE" id="PS51186">
    <property type="entry name" value="GNAT"/>
    <property type="match status" value="2"/>
</dbReference>
<evidence type="ECO:0000313" key="3">
    <source>
        <dbReference type="EMBL" id="GMG81647.1"/>
    </source>
</evidence>
<dbReference type="PANTHER" id="PTHR43441">
    <property type="entry name" value="RIBOSOMAL-PROTEIN-SERINE ACETYLTRANSFERASE"/>
    <property type="match status" value="1"/>
</dbReference>
<feature type="region of interest" description="Disordered" evidence="1">
    <location>
        <begin position="240"/>
        <end position="265"/>
    </location>
</feature>
<evidence type="ECO:0000313" key="4">
    <source>
        <dbReference type="Proteomes" id="UP001239909"/>
    </source>
</evidence>
<gene>
    <name evidence="3" type="ORF">LNKW23_08600</name>
</gene>
<evidence type="ECO:0000256" key="1">
    <source>
        <dbReference type="SAM" id="MobiDB-lite"/>
    </source>
</evidence>
<dbReference type="InterPro" id="IPR051908">
    <property type="entry name" value="Ribosomal_N-acetyltransferase"/>
</dbReference>
<proteinExistence type="predicted"/>
<organism evidence="3 4">
    <name type="scientific">Paralimibaculum aggregatum</name>
    <dbReference type="NCBI Taxonomy" id="3036245"/>
    <lineage>
        <taxon>Bacteria</taxon>
        <taxon>Pseudomonadati</taxon>
        <taxon>Pseudomonadota</taxon>
        <taxon>Alphaproteobacteria</taxon>
        <taxon>Rhodobacterales</taxon>
        <taxon>Paracoccaceae</taxon>
        <taxon>Paralimibaculum</taxon>
    </lineage>
</organism>
<name>A0ABQ6LE76_9RHOB</name>
<dbReference type="InterPro" id="IPR016181">
    <property type="entry name" value="Acyl_CoA_acyltransferase"/>
</dbReference>
<dbReference type="SUPFAM" id="SSF55729">
    <property type="entry name" value="Acyl-CoA N-acyltransferases (Nat)"/>
    <property type="match status" value="2"/>
</dbReference>
<dbReference type="PANTHER" id="PTHR43441:SF2">
    <property type="entry name" value="FAMILY ACETYLTRANSFERASE, PUTATIVE (AFU_ORTHOLOGUE AFUA_7G00850)-RELATED"/>
    <property type="match status" value="1"/>
</dbReference>
<feature type="domain" description="N-acetyltransferase" evidence="2">
    <location>
        <begin position="277"/>
        <end position="431"/>
    </location>
</feature>
<dbReference type="InterPro" id="IPR000182">
    <property type="entry name" value="GNAT_dom"/>
</dbReference>
<dbReference type="Pfam" id="PF13302">
    <property type="entry name" value="Acetyltransf_3"/>
    <property type="match status" value="2"/>
</dbReference>
<comment type="caution">
    <text evidence="3">The sequence shown here is derived from an EMBL/GenBank/DDBJ whole genome shotgun (WGS) entry which is preliminary data.</text>
</comment>